<name>A0ABV6P956_9MICC</name>
<evidence type="ECO:0000259" key="1">
    <source>
        <dbReference type="PROSITE" id="PS50893"/>
    </source>
</evidence>
<organism evidence="2 3">
    <name type="scientific">Micrococcoides hystricis</name>
    <dbReference type="NCBI Taxonomy" id="1572761"/>
    <lineage>
        <taxon>Bacteria</taxon>
        <taxon>Bacillati</taxon>
        <taxon>Actinomycetota</taxon>
        <taxon>Actinomycetes</taxon>
        <taxon>Micrococcales</taxon>
        <taxon>Micrococcaceae</taxon>
        <taxon>Micrococcoides</taxon>
    </lineage>
</organism>
<dbReference type="PANTHER" id="PTHR43582:SF2">
    <property type="entry name" value="LINEARMYCIN RESISTANCE ATP-BINDING PROTEIN LNRL"/>
    <property type="match status" value="1"/>
</dbReference>
<evidence type="ECO:0000313" key="3">
    <source>
        <dbReference type="Proteomes" id="UP001589862"/>
    </source>
</evidence>
<dbReference type="Gene3D" id="3.40.50.300">
    <property type="entry name" value="P-loop containing nucleotide triphosphate hydrolases"/>
    <property type="match status" value="1"/>
</dbReference>
<comment type="caution">
    <text evidence="2">The sequence shown here is derived from an EMBL/GenBank/DDBJ whole genome shotgun (WGS) entry which is preliminary data.</text>
</comment>
<dbReference type="PROSITE" id="PS50893">
    <property type="entry name" value="ABC_TRANSPORTER_2"/>
    <property type="match status" value="1"/>
</dbReference>
<protein>
    <recommendedName>
        <fullName evidence="1">ABC transporter domain-containing protein</fullName>
    </recommendedName>
</protein>
<keyword evidence="3" id="KW-1185">Reference proteome</keyword>
<dbReference type="SUPFAM" id="SSF52540">
    <property type="entry name" value="P-loop containing nucleoside triphosphate hydrolases"/>
    <property type="match status" value="1"/>
</dbReference>
<evidence type="ECO:0000313" key="2">
    <source>
        <dbReference type="EMBL" id="MFC0581668.1"/>
    </source>
</evidence>
<gene>
    <name evidence="2" type="ORF">ACFFFR_04625</name>
</gene>
<dbReference type="RefSeq" id="WP_377458356.1">
    <property type="nucleotide sequence ID" value="NZ_JBHLUB010000022.1"/>
</dbReference>
<dbReference type="PANTHER" id="PTHR43582">
    <property type="entry name" value="LINEARMYCIN RESISTANCE ATP-BINDING PROTEIN LNRL"/>
    <property type="match status" value="1"/>
</dbReference>
<dbReference type="Proteomes" id="UP001589862">
    <property type="component" value="Unassembled WGS sequence"/>
</dbReference>
<reference evidence="2 3" key="1">
    <citation type="submission" date="2024-09" db="EMBL/GenBank/DDBJ databases">
        <authorList>
            <person name="Sun Q."/>
            <person name="Mori K."/>
        </authorList>
    </citation>
    <scope>NUCLEOTIDE SEQUENCE [LARGE SCALE GENOMIC DNA]</scope>
    <source>
        <strain evidence="2 3">NCAIM B.02604</strain>
    </source>
</reference>
<accession>A0ABV6P956</accession>
<dbReference type="EMBL" id="JBHLUB010000022">
    <property type="protein sequence ID" value="MFC0581668.1"/>
    <property type="molecule type" value="Genomic_DNA"/>
</dbReference>
<feature type="domain" description="ABC transporter" evidence="1">
    <location>
        <begin position="8"/>
        <end position="247"/>
    </location>
</feature>
<dbReference type="InterPro" id="IPR003439">
    <property type="entry name" value="ABC_transporter-like_ATP-bd"/>
</dbReference>
<dbReference type="InterPro" id="IPR027417">
    <property type="entry name" value="P-loop_NTPase"/>
</dbReference>
<proteinExistence type="predicted"/>
<sequence length="258" mass="28223">MNTPAPLLRAQNLSYRKRIPLLSQLTIVLPEGITAVMSTQQPGPQLPATHRLHRHTPARILQSLLACDRAPTAGTIQLRQLPYGGKAYRRAVAWLPPRTQTFIGLNAREHVAYCAWLKGIPKKLAWERSLPAMTQLGLEDVAGDPVDALPALSQRLLEIARGICHDARILIVDTPELCAADRTELLETLKELQVPGLEGMLVHTDSTLEASQFADNLLLVAADSIPFAGTLTDFRAAVANNPDLLHSTPPATDTRERP</sequence>